<evidence type="ECO:0000256" key="8">
    <source>
        <dbReference type="ARBA" id="ARBA00022989"/>
    </source>
</evidence>
<dbReference type="EMBL" id="AMQN01006152">
    <property type="status" value="NOT_ANNOTATED_CDS"/>
    <property type="molecule type" value="Genomic_DNA"/>
</dbReference>
<dbReference type="Pfam" id="PF13733">
    <property type="entry name" value="Glyco_transf_7N"/>
    <property type="match status" value="1"/>
</dbReference>
<proteinExistence type="inferred from homology"/>
<dbReference type="SUPFAM" id="SSF53448">
    <property type="entry name" value="Nucleotide-diphospho-sugar transferases"/>
    <property type="match status" value="1"/>
</dbReference>
<keyword evidence="15" id="KW-1185">Reference proteome</keyword>
<dbReference type="CDD" id="cd00899">
    <property type="entry name" value="b4GalT"/>
    <property type="match status" value="1"/>
</dbReference>
<keyword evidence="7" id="KW-0735">Signal-anchor</keyword>
<dbReference type="InterPro" id="IPR027995">
    <property type="entry name" value="Galactosyl_T_N"/>
</dbReference>
<evidence type="ECO:0000256" key="10">
    <source>
        <dbReference type="ARBA" id="ARBA00023180"/>
    </source>
</evidence>
<dbReference type="GO" id="GO:0033842">
    <property type="term" value="F:N-acetyl-beta-glucosaminyl-derivative 4-beta-N-acetylgalactosaminyltransferase activity"/>
    <property type="evidence" value="ECO:0007669"/>
    <property type="project" value="TreeGrafter"/>
</dbReference>
<keyword evidence="8" id="KW-1133">Transmembrane helix</keyword>
<dbReference type="GO" id="GO:0005794">
    <property type="term" value="C:Golgi apparatus"/>
    <property type="evidence" value="ECO:0007669"/>
    <property type="project" value="TreeGrafter"/>
</dbReference>
<dbReference type="OMA" id="TSNYFVD"/>
<evidence type="ECO:0000256" key="3">
    <source>
        <dbReference type="ARBA" id="ARBA00005735"/>
    </source>
</evidence>
<dbReference type="AlphaFoldDB" id="R7UUY7"/>
<evidence type="ECO:0008006" key="16">
    <source>
        <dbReference type="Google" id="ProtNLM"/>
    </source>
</evidence>
<dbReference type="Proteomes" id="UP000014760">
    <property type="component" value="Unassembled WGS sequence"/>
</dbReference>
<comment type="pathway">
    <text evidence="2">Protein modification; protein glycosylation.</text>
</comment>
<evidence type="ECO:0000256" key="9">
    <source>
        <dbReference type="ARBA" id="ARBA00023136"/>
    </source>
</evidence>
<evidence type="ECO:0000256" key="5">
    <source>
        <dbReference type="ARBA" id="ARBA00022679"/>
    </source>
</evidence>
<keyword evidence="5" id="KW-0808">Transferase</keyword>
<evidence type="ECO:0000256" key="7">
    <source>
        <dbReference type="ARBA" id="ARBA00022968"/>
    </source>
</evidence>
<reference evidence="14" key="3">
    <citation type="submission" date="2015-06" db="UniProtKB">
        <authorList>
            <consortium name="EnsemblMetazoa"/>
        </authorList>
    </citation>
    <scope>IDENTIFICATION</scope>
</reference>
<evidence type="ECO:0000256" key="2">
    <source>
        <dbReference type="ARBA" id="ARBA00004922"/>
    </source>
</evidence>
<dbReference type="STRING" id="283909.R7UUY7"/>
<keyword evidence="9" id="KW-0472">Membrane</keyword>
<evidence type="ECO:0000313" key="13">
    <source>
        <dbReference type="EMBL" id="ELU09963.1"/>
    </source>
</evidence>
<dbReference type="InterPro" id="IPR029044">
    <property type="entry name" value="Nucleotide-diphossugar_trans"/>
</dbReference>
<dbReference type="PANTHER" id="PTHR19300:SF57">
    <property type="entry name" value="BETA-1,4-N-ACETYLGALACTOSAMINYLTRANSFERASE"/>
    <property type="match status" value="1"/>
</dbReference>
<feature type="domain" description="Galactosyltransferase C-terminal" evidence="11">
    <location>
        <begin position="104"/>
        <end position="181"/>
    </location>
</feature>
<keyword evidence="6" id="KW-0812">Transmembrane</keyword>
<dbReference type="Gene3D" id="3.90.550.10">
    <property type="entry name" value="Spore Coat Polysaccharide Biosynthesis Protein SpsA, Chain A"/>
    <property type="match status" value="1"/>
</dbReference>
<name>R7UUY7_CAPTE</name>
<reference evidence="15" key="1">
    <citation type="submission" date="2012-12" db="EMBL/GenBank/DDBJ databases">
        <authorList>
            <person name="Hellsten U."/>
            <person name="Grimwood J."/>
            <person name="Chapman J.A."/>
            <person name="Shapiro H."/>
            <person name="Aerts A."/>
            <person name="Otillar R.P."/>
            <person name="Terry A.Y."/>
            <person name="Boore J.L."/>
            <person name="Simakov O."/>
            <person name="Marletaz F."/>
            <person name="Cho S.-J."/>
            <person name="Edsinger-Gonzales E."/>
            <person name="Havlak P."/>
            <person name="Kuo D.-H."/>
            <person name="Larsson T."/>
            <person name="Lv J."/>
            <person name="Arendt D."/>
            <person name="Savage R."/>
            <person name="Osoegawa K."/>
            <person name="de Jong P."/>
            <person name="Lindberg D.R."/>
            <person name="Seaver E.C."/>
            <person name="Weisblat D.A."/>
            <person name="Putnam N.H."/>
            <person name="Grigoriev I.V."/>
            <person name="Rokhsar D.S."/>
        </authorList>
    </citation>
    <scope>NUCLEOTIDE SEQUENCE</scope>
    <source>
        <strain evidence="15">I ESC-2004</strain>
    </source>
</reference>
<dbReference type="HOGENOM" id="CLU_044391_1_4_1"/>
<accession>R7UUY7</accession>
<comment type="subcellular location">
    <subcellularLocation>
        <location evidence="1">Membrane</location>
        <topology evidence="1">Single-pass type II membrane protein</topology>
    </subcellularLocation>
</comment>
<protein>
    <recommendedName>
        <fullName evidence="16">Galactosyltransferase N-terminal domain-containing protein</fullName>
    </recommendedName>
</protein>
<dbReference type="EnsemblMetazoa" id="CapteT35181">
    <property type="protein sequence ID" value="CapteP35181"/>
    <property type="gene ID" value="CapteG35181"/>
</dbReference>
<evidence type="ECO:0000313" key="15">
    <source>
        <dbReference type="Proteomes" id="UP000014760"/>
    </source>
</evidence>
<evidence type="ECO:0000259" key="11">
    <source>
        <dbReference type="Pfam" id="PF02709"/>
    </source>
</evidence>
<evidence type="ECO:0000256" key="4">
    <source>
        <dbReference type="ARBA" id="ARBA00022676"/>
    </source>
</evidence>
<feature type="non-terminal residue" evidence="13">
    <location>
        <position position="1"/>
    </location>
</feature>
<feature type="non-terminal residue" evidence="13">
    <location>
        <position position="232"/>
    </location>
</feature>
<keyword evidence="4" id="KW-0328">Glycosyltransferase</keyword>
<dbReference type="OrthoDB" id="10016069at2759"/>
<dbReference type="GO" id="GO:0016020">
    <property type="term" value="C:membrane"/>
    <property type="evidence" value="ECO:0007669"/>
    <property type="project" value="UniProtKB-SubCell"/>
</dbReference>
<dbReference type="UniPathway" id="UPA00378"/>
<dbReference type="PRINTS" id="PR02050">
    <property type="entry name" value="B14GALTRFASE"/>
</dbReference>
<evidence type="ECO:0000256" key="1">
    <source>
        <dbReference type="ARBA" id="ARBA00004606"/>
    </source>
</evidence>
<dbReference type="PANTHER" id="PTHR19300">
    <property type="entry name" value="BETA-1,4-GALACTOSYLTRANSFERASE"/>
    <property type="match status" value="1"/>
</dbReference>
<organism evidence="13">
    <name type="scientific">Capitella teleta</name>
    <name type="common">Polychaete worm</name>
    <dbReference type="NCBI Taxonomy" id="283909"/>
    <lineage>
        <taxon>Eukaryota</taxon>
        <taxon>Metazoa</taxon>
        <taxon>Spiralia</taxon>
        <taxon>Lophotrochozoa</taxon>
        <taxon>Annelida</taxon>
        <taxon>Polychaeta</taxon>
        <taxon>Sedentaria</taxon>
        <taxon>Scolecida</taxon>
        <taxon>Capitellidae</taxon>
        <taxon>Capitella</taxon>
    </lineage>
</organism>
<evidence type="ECO:0000256" key="6">
    <source>
        <dbReference type="ARBA" id="ARBA00022692"/>
    </source>
</evidence>
<feature type="domain" description="Galactosyltransferase N-terminal" evidence="12">
    <location>
        <begin position="1"/>
        <end position="99"/>
    </location>
</feature>
<comment type="similarity">
    <text evidence="3">Belongs to the glycosyltransferase 7 family.</text>
</comment>
<reference evidence="13 15" key="2">
    <citation type="journal article" date="2013" name="Nature">
        <title>Insights into bilaterian evolution from three spiralian genomes.</title>
        <authorList>
            <person name="Simakov O."/>
            <person name="Marletaz F."/>
            <person name="Cho S.J."/>
            <person name="Edsinger-Gonzales E."/>
            <person name="Havlak P."/>
            <person name="Hellsten U."/>
            <person name="Kuo D.H."/>
            <person name="Larsson T."/>
            <person name="Lv J."/>
            <person name="Arendt D."/>
            <person name="Savage R."/>
            <person name="Osoegawa K."/>
            <person name="de Jong P."/>
            <person name="Grimwood J."/>
            <person name="Chapman J.A."/>
            <person name="Shapiro H."/>
            <person name="Aerts A."/>
            <person name="Otillar R.P."/>
            <person name="Terry A.Y."/>
            <person name="Boore J.L."/>
            <person name="Grigoriev I.V."/>
            <person name="Lindberg D.R."/>
            <person name="Seaver E.C."/>
            <person name="Weisblat D.A."/>
            <person name="Putnam N.H."/>
            <person name="Rokhsar D.S."/>
        </authorList>
    </citation>
    <scope>NUCLEOTIDE SEQUENCE</scope>
    <source>
        <strain evidence="13 15">I ESC-2004</strain>
    </source>
</reference>
<dbReference type="Pfam" id="PF02709">
    <property type="entry name" value="Glyco_transf_7C"/>
    <property type="match status" value="1"/>
</dbReference>
<sequence length="232" mass="27429">GGHWAPRWCKARQRVAIVIPYRNREEHLRIFVSYMHNFMQAQLLEYQIFIVEQASPYVFNRAALMNIGFLEALKLHDFDCFVFHDVDLLPLDTRQPYTCFQAPTHLGAYMSKFNYQMPYDKFFGGAVALSTENMKQMNGFSNLFYGWGGEDDDTFNRVLWRNWTIHRHAQRIGKSYMIKHKKDEGNPVNPNRWAREREVPEQYLRNGINSVKYTKHSADLYSLYTRLLVSIG</sequence>
<dbReference type="InterPro" id="IPR027791">
    <property type="entry name" value="Galactosyl_T_C"/>
</dbReference>
<dbReference type="GO" id="GO:0008378">
    <property type="term" value="F:galactosyltransferase activity"/>
    <property type="evidence" value="ECO:0007669"/>
    <property type="project" value="TreeGrafter"/>
</dbReference>
<dbReference type="EMBL" id="AMQN01006153">
    <property type="status" value="NOT_ANNOTATED_CDS"/>
    <property type="molecule type" value="Genomic_DNA"/>
</dbReference>
<dbReference type="EMBL" id="KB297743">
    <property type="protein sequence ID" value="ELU09963.1"/>
    <property type="molecule type" value="Genomic_DNA"/>
</dbReference>
<evidence type="ECO:0000259" key="12">
    <source>
        <dbReference type="Pfam" id="PF13733"/>
    </source>
</evidence>
<evidence type="ECO:0000313" key="14">
    <source>
        <dbReference type="EnsemblMetazoa" id="CapteP35181"/>
    </source>
</evidence>
<gene>
    <name evidence="13" type="ORF">CAPTEDRAFT_35181</name>
</gene>
<dbReference type="GO" id="GO:0005975">
    <property type="term" value="P:carbohydrate metabolic process"/>
    <property type="evidence" value="ECO:0007669"/>
    <property type="project" value="InterPro"/>
</dbReference>
<keyword evidence="10" id="KW-0325">Glycoprotein</keyword>
<dbReference type="InterPro" id="IPR003859">
    <property type="entry name" value="Galactosyl_T"/>
</dbReference>
<dbReference type="GO" id="GO:0006688">
    <property type="term" value="P:glycosphingolipid biosynthetic process"/>
    <property type="evidence" value="ECO:0007669"/>
    <property type="project" value="TreeGrafter"/>
</dbReference>